<feature type="compositionally biased region" description="Gly residues" evidence="1">
    <location>
        <begin position="16"/>
        <end position="27"/>
    </location>
</feature>
<dbReference type="EMBL" id="AP012489">
    <property type="protein sequence ID" value="BAN90674.1"/>
    <property type="molecule type" value="Genomic_DNA"/>
</dbReference>
<dbReference type="Proteomes" id="UP000016887">
    <property type="component" value="Chromosome"/>
</dbReference>
<name>U3TH78_9CREN</name>
<protein>
    <submittedName>
        <fullName evidence="2">Uncharacterized protein</fullName>
    </submittedName>
</protein>
<sequence length="74" mass="7520">MKHHPPPPGGLTPPRVGGGQRRVGGLAGAARPRKGNTGAQRSAQAGQNSAVECKGKSRPDRTPESKGSGRETVA</sequence>
<organism evidence="2 3">
    <name type="scientific">Aeropyrum camini SY1 = JCM 12091</name>
    <dbReference type="NCBI Taxonomy" id="1198449"/>
    <lineage>
        <taxon>Archaea</taxon>
        <taxon>Thermoproteota</taxon>
        <taxon>Thermoprotei</taxon>
        <taxon>Desulfurococcales</taxon>
        <taxon>Desulfurococcaceae</taxon>
        <taxon>Aeropyrum</taxon>
    </lineage>
</organism>
<gene>
    <name evidence="2" type="ORF">ACAM_1205</name>
</gene>
<feature type="compositionally biased region" description="Polar residues" evidence="1">
    <location>
        <begin position="37"/>
        <end position="50"/>
    </location>
</feature>
<feature type="compositionally biased region" description="Pro residues" evidence="1">
    <location>
        <begin position="1"/>
        <end position="11"/>
    </location>
</feature>
<dbReference type="KEGG" id="acj:ACAM_1205"/>
<feature type="compositionally biased region" description="Basic and acidic residues" evidence="1">
    <location>
        <begin position="53"/>
        <end position="74"/>
    </location>
</feature>
<evidence type="ECO:0000256" key="1">
    <source>
        <dbReference type="SAM" id="MobiDB-lite"/>
    </source>
</evidence>
<evidence type="ECO:0000313" key="3">
    <source>
        <dbReference type="Proteomes" id="UP000016887"/>
    </source>
</evidence>
<evidence type="ECO:0000313" key="2">
    <source>
        <dbReference type="EMBL" id="BAN90674.1"/>
    </source>
</evidence>
<feature type="region of interest" description="Disordered" evidence="1">
    <location>
        <begin position="1"/>
        <end position="74"/>
    </location>
</feature>
<proteinExistence type="predicted"/>
<accession>U3TH78</accession>
<keyword evidence="3" id="KW-1185">Reference proteome</keyword>
<reference evidence="2 3" key="1">
    <citation type="journal article" date="2013" name="Appl. Environ. Microbiol.">
        <title>Variation of the Virus-Related Elements within Syntenic Genomes of the Hyperthermophilic Archaeon Aeropyrum.</title>
        <authorList>
            <person name="Daifuku T."/>
            <person name="Yoshida T."/>
            <person name="Kitamura T."/>
            <person name="Kawaichi S."/>
            <person name="Inoue T."/>
            <person name="Nomura K."/>
            <person name="Yoshida Y."/>
            <person name="Kuno S."/>
            <person name="Sako Y."/>
        </authorList>
    </citation>
    <scope>NUCLEOTIDE SEQUENCE [LARGE SCALE GENOMIC DNA]</scope>
    <source>
        <strain evidence="2 3">SY1</strain>
    </source>
</reference>
<dbReference type="AlphaFoldDB" id="U3TH78"/>